<accession>A0ABR9PJ92</accession>
<proteinExistence type="predicted"/>
<reference evidence="2 3" key="1">
    <citation type="submission" date="2020-02" db="EMBL/GenBank/DDBJ databases">
        <authorList>
            <person name="Babadi Z.K."/>
            <person name="Risdian C."/>
            <person name="Ebrahimipour G.H."/>
            <person name="Wink J."/>
        </authorList>
    </citation>
    <scope>NUCLEOTIDE SEQUENCE [LARGE SCALE GENOMIC DNA]</scope>
    <source>
        <strain evidence="2 3">ZKHCc1 1396</strain>
    </source>
</reference>
<evidence type="ECO:0000256" key="1">
    <source>
        <dbReference type="SAM" id="MobiDB-lite"/>
    </source>
</evidence>
<evidence type="ECO:0008006" key="4">
    <source>
        <dbReference type="Google" id="ProtNLM"/>
    </source>
</evidence>
<evidence type="ECO:0000313" key="2">
    <source>
        <dbReference type="EMBL" id="MBE4747971.1"/>
    </source>
</evidence>
<protein>
    <recommendedName>
        <fullName evidence="4">Lipoprotein</fullName>
    </recommendedName>
</protein>
<feature type="region of interest" description="Disordered" evidence="1">
    <location>
        <begin position="161"/>
        <end position="187"/>
    </location>
</feature>
<gene>
    <name evidence="2" type="ORF">G4177_07240</name>
</gene>
<keyword evidence="3" id="KW-1185">Reference proteome</keyword>
<dbReference type="Proteomes" id="UP001516472">
    <property type="component" value="Unassembled WGS sequence"/>
</dbReference>
<organism evidence="2 3">
    <name type="scientific">Corallococcus soli</name>
    <dbReference type="NCBI Taxonomy" id="2710757"/>
    <lineage>
        <taxon>Bacteria</taxon>
        <taxon>Pseudomonadati</taxon>
        <taxon>Myxococcota</taxon>
        <taxon>Myxococcia</taxon>
        <taxon>Myxococcales</taxon>
        <taxon>Cystobacterineae</taxon>
        <taxon>Myxococcaceae</taxon>
        <taxon>Corallococcus</taxon>
    </lineage>
</organism>
<name>A0ABR9PJ92_9BACT</name>
<comment type="caution">
    <text evidence="2">The sequence shown here is derived from an EMBL/GenBank/DDBJ whole genome shotgun (WGS) entry which is preliminary data.</text>
</comment>
<evidence type="ECO:0000313" key="3">
    <source>
        <dbReference type="Proteomes" id="UP001516472"/>
    </source>
</evidence>
<dbReference type="RefSeq" id="WP_193347316.1">
    <property type="nucleotide sequence ID" value="NZ_CBCSIP010000484.1"/>
</dbReference>
<dbReference type="EMBL" id="JAAIYO010000001">
    <property type="protein sequence ID" value="MBE4747971.1"/>
    <property type="molecule type" value="Genomic_DNA"/>
</dbReference>
<dbReference type="PROSITE" id="PS51257">
    <property type="entry name" value="PROKAR_LIPOPROTEIN"/>
    <property type="match status" value="1"/>
</dbReference>
<sequence>MRMDVLVCGLLLSLMVGCGSRNKGPSRRALQEARQDWSRQGANYRGTEGFQEARWGMTSSEVQDLFPEATVLTSNALVLRTEVAKLPAVVTFGFLGDRLVATEVAFPEVADLKGSLRLLRDLLTQKFGPPVRVRDSNAAQRKAGTYRTAAEVTLALGQPVSTDRGWPRDIPEPAPEEAPEARPEEDAVGEARVAGKRHKLWSQWKTVESHVMLSSSKSPGAASFVIEYESARYEADLNRARAVAREGMLKDL</sequence>